<evidence type="ECO:0000313" key="9">
    <source>
        <dbReference type="EMBL" id="SPQ95039.1"/>
    </source>
</evidence>
<dbReference type="CDD" id="cd09078">
    <property type="entry name" value="nSMase"/>
    <property type="match status" value="1"/>
</dbReference>
<accession>A0A0G4J6L6</accession>
<evidence type="ECO:0000256" key="4">
    <source>
        <dbReference type="ARBA" id="ARBA00022801"/>
    </source>
</evidence>
<dbReference type="Gene3D" id="3.60.10.10">
    <property type="entry name" value="Endonuclease/exonuclease/phosphatase"/>
    <property type="match status" value="1"/>
</dbReference>
<evidence type="ECO:0000256" key="5">
    <source>
        <dbReference type="SAM" id="MobiDB-lite"/>
    </source>
</evidence>
<dbReference type="PANTHER" id="PTHR16320">
    <property type="entry name" value="SPHINGOMYELINASE FAMILY MEMBER"/>
    <property type="match status" value="1"/>
</dbReference>
<keyword evidence="6" id="KW-0812">Transmembrane</keyword>
<dbReference type="OrthoDB" id="40902at2759"/>
<proteinExistence type="inferred from homology"/>
<feature type="transmembrane region" description="Helical" evidence="6">
    <location>
        <begin position="22"/>
        <end position="47"/>
    </location>
</feature>
<feature type="domain" description="Endonuclease/exonuclease/phosphatase" evidence="7">
    <location>
        <begin position="73"/>
        <end position="283"/>
    </location>
</feature>
<feature type="region of interest" description="Disordered" evidence="5">
    <location>
        <begin position="338"/>
        <end position="360"/>
    </location>
</feature>
<keyword evidence="6" id="KW-0472">Membrane</keyword>
<evidence type="ECO:0000313" key="11">
    <source>
        <dbReference type="Proteomes" id="UP000290189"/>
    </source>
</evidence>
<dbReference type="AlphaFoldDB" id="A0A0G4J6L6"/>
<dbReference type="SUPFAM" id="SSF56219">
    <property type="entry name" value="DNase I-like"/>
    <property type="match status" value="1"/>
</dbReference>
<dbReference type="EMBL" id="OVEO01000003">
    <property type="protein sequence ID" value="SPQ95039.1"/>
    <property type="molecule type" value="Genomic_DNA"/>
</dbReference>
<dbReference type="PANTHER" id="PTHR16320:SF23">
    <property type="entry name" value="SPHINGOMYELINASE C 1"/>
    <property type="match status" value="1"/>
</dbReference>
<keyword evidence="4" id="KW-0378">Hydrolase</keyword>
<evidence type="ECO:0000256" key="1">
    <source>
        <dbReference type="ARBA" id="ARBA00006335"/>
    </source>
</evidence>
<evidence type="ECO:0000313" key="10">
    <source>
        <dbReference type="Proteomes" id="UP000039324"/>
    </source>
</evidence>
<dbReference type="InterPro" id="IPR036691">
    <property type="entry name" value="Endo/exonu/phosph_ase_sf"/>
</dbReference>
<evidence type="ECO:0000256" key="6">
    <source>
        <dbReference type="SAM" id="Phobius"/>
    </source>
</evidence>
<dbReference type="EC" id="3.1.4.12" evidence="2"/>
<keyword evidence="10" id="KW-1185">Reference proteome</keyword>
<evidence type="ECO:0000313" key="8">
    <source>
        <dbReference type="EMBL" id="CEP02936.1"/>
    </source>
</evidence>
<keyword evidence="3" id="KW-0732">Signal</keyword>
<dbReference type="GO" id="GO:0005576">
    <property type="term" value="C:extracellular region"/>
    <property type="evidence" value="ECO:0007669"/>
    <property type="project" value="InterPro"/>
</dbReference>
<protein>
    <recommendedName>
        <fullName evidence="2">sphingomyelin phosphodiesterase</fullName>
        <ecNumber evidence="2">3.1.4.12</ecNumber>
    </recommendedName>
</protein>
<dbReference type="Proteomes" id="UP000290189">
    <property type="component" value="Unassembled WGS sequence"/>
</dbReference>
<evidence type="ECO:0000256" key="2">
    <source>
        <dbReference type="ARBA" id="ARBA00012369"/>
    </source>
</evidence>
<gene>
    <name evidence="8" type="ORF">PBRA_002903</name>
    <name evidence="9" type="ORF">PLBR_LOCUS2254</name>
</gene>
<comment type="similarity">
    <text evidence="1">Belongs to the neutral sphingomyelinase family.</text>
</comment>
<dbReference type="GO" id="GO:0004767">
    <property type="term" value="F:sphingomyelin phosphodiesterase activity"/>
    <property type="evidence" value="ECO:0007669"/>
    <property type="project" value="UniProtKB-EC"/>
</dbReference>
<name>A0A0G4J6L6_PLABS</name>
<keyword evidence="9" id="KW-0496">Mitochondrion</keyword>
<dbReference type="Proteomes" id="UP000039324">
    <property type="component" value="Unassembled WGS sequence"/>
</dbReference>
<organism evidence="8 10">
    <name type="scientific">Plasmodiophora brassicae</name>
    <name type="common">Clubroot disease agent</name>
    <dbReference type="NCBI Taxonomy" id="37360"/>
    <lineage>
        <taxon>Eukaryota</taxon>
        <taxon>Sar</taxon>
        <taxon>Rhizaria</taxon>
        <taxon>Endomyxa</taxon>
        <taxon>Phytomyxea</taxon>
        <taxon>Plasmodiophorida</taxon>
        <taxon>Plasmodiophoridae</taxon>
        <taxon>Plasmodiophora</taxon>
    </lineage>
</organism>
<dbReference type="InterPro" id="IPR005135">
    <property type="entry name" value="Endo/exonuclease/phosphatase"/>
</dbReference>
<dbReference type="Pfam" id="PF03372">
    <property type="entry name" value="Exo_endo_phos"/>
    <property type="match status" value="1"/>
</dbReference>
<dbReference type="InterPro" id="IPR017766">
    <property type="entry name" value="Sphingomyelinase/PLipase_C"/>
</dbReference>
<sequence length="360" mass="40118">MHTCIRRCAPMPARLPNRCLLWVWRLCCALLACVIIGMTVVTFDVGLGRALLPVRRPFSEPNVHECGFVNIVSYNVQSFPSWAQSAIYAPNDDRIEHIAGTDVLRAPHVDVVVLQEAFSTPTATRLTRDLSAMGFKHITKPGRRSLLLSGGVLVATRTDVVREASQAFRRCCGTDCLSFKGFTFVETRIDGRSVGIVGTHLQSDDPLCASWSTTTYEQARRIRQDQIRQIRQFVDRDENAHLDVVILAGDMNVNRRQAASTERGSNPDEWAEMVHVLEAAPMVLETDGALTDHSVDPDTNAYLRRLGGHAHEHLDYVLSLRVNGRSGPPRATSLRVRTARHPTTNRDLSDHHPVHGRVPL</sequence>
<dbReference type="InterPro" id="IPR038772">
    <property type="entry name" value="Sph/SMPD2-like"/>
</dbReference>
<dbReference type="EMBL" id="CDSF01000133">
    <property type="protein sequence ID" value="CEP02936.1"/>
    <property type="molecule type" value="Genomic_DNA"/>
</dbReference>
<reference evidence="9 11" key="2">
    <citation type="submission" date="2018-03" db="EMBL/GenBank/DDBJ databases">
        <authorList>
            <person name="Fogelqvist J."/>
        </authorList>
    </citation>
    <scope>NUCLEOTIDE SEQUENCE [LARGE SCALE GENOMIC DNA]</scope>
</reference>
<geneLocation type="mitochondrion" evidence="9"/>
<evidence type="ECO:0000256" key="3">
    <source>
        <dbReference type="ARBA" id="ARBA00022729"/>
    </source>
</evidence>
<reference evidence="8 10" key="1">
    <citation type="submission" date="2015-02" db="EMBL/GenBank/DDBJ databases">
        <authorList>
            <person name="Chooi Y.-H."/>
        </authorList>
    </citation>
    <scope>NUCLEOTIDE SEQUENCE [LARGE SCALE GENOMIC DNA]</scope>
    <source>
        <strain evidence="8">E3</strain>
    </source>
</reference>
<evidence type="ECO:0000259" key="7">
    <source>
        <dbReference type="Pfam" id="PF03372"/>
    </source>
</evidence>
<keyword evidence="6" id="KW-1133">Transmembrane helix</keyword>